<proteinExistence type="predicted"/>
<dbReference type="Proteomes" id="UP000737018">
    <property type="component" value="Unassembled WGS sequence"/>
</dbReference>
<gene>
    <name evidence="1" type="ORF">CMV_006502</name>
</gene>
<evidence type="ECO:0000313" key="1">
    <source>
        <dbReference type="EMBL" id="KAF3969733.1"/>
    </source>
</evidence>
<dbReference type="OrthoDB" id="416093at2759"/>
<evidence type="ECO:0000313" key="2">
    <source>
        <dbReference type="Proteomes" id="UP000737018"/>
    </source>
</evidence>
<comment type="caution">
    <text evidence="1">The sequence shown here is derived from an EMBL/GenBank/DDBJ whole genome shotgun (WGS) entry which is preliminary data.</text>
</comment>
<accession>A0A8J4VR60</accession>
<sequence length="77" mass="8746">MGREDEEGKTKKKEKKNLSLNAVAFVRNQLRQHEDVQLVNCEALPQAVLDQQSEDNVSIVITDLGQTDWKSLPLQNI</sequence>
<reference evidence="1" key="1">
    <citation type="submission" date="2020-03" db="EMBL/GenBank/DDBJ databases">
        <title>Castanea mollissima Vanexum genome sequencing.</title>
        <authorList>
            <person name="Staton M."/>
        </authorList>
    </citation>
    <scope>NUCLEOTIDE SEQUENCE</scope>
    <source>
        <tissue evidence="1">Leaf</tissue>
    </source>
</reference>
<dbReference type="AlphaFoldDB" id="A0A8J4VR60"/>
<keyword evidence="2" id="KW-1185">Reference proteome</keyword>
<organism evidence="1 2">
    <name type="scientific">Castanea mollissima</name>
    <name type="common">Chinese chestnut</name>
    <dbReference type="NCBI Taxonomy" id="60419"/>
    <lineage>
        <taxon>Eukaryota</taxon>
        <taxon>Viridiplantae</taxon>
        <taxon>Streptophyta</taxon>
        <taxon>Embryophyta</taxon>
        <taxon>Tracheophyta</taxon>
        <taxon>Spermatophyta</taxon>
        <taxon>Magnoliopsida</taxon>
        <taxon>eudicotyledons</taxon>
        <taxon>Gunneridae</taxon>
        <taxon>Pentapetalae</taxon>
        <taxon>rosids</taxon>
        <taxon>fabids</taxon>
        <taxon>Fagales</taxon>
        <taxon>Fagaceae</taxon>
        <taxon>Castanea</taxon>
    </lineage>
</organism>
<dbReference type="EMBL" id="JRKL02000615">
    <property type="protein sequence ID" value="KAF3969733.1"/>
    <property type="molecule type" value="Genomic_DNA"/>
</dbReference>
<name>A0A8J4VR60_9ROSI</name>
<protein>
    <submittedName>
        <fullName evidence="1">Uncharacterized protein</fullName>
    </submittedName>
</protein>